<dbReference type="AlphaFoldDB" id="A0A4T0UWM3"/>
<organism evidence="5 6">
    <name type="scientific">Crenobacter intestini</name>
    <dbReference type="NCBI Taxonomy" id="2563443"/>
    <lineage>
        <taxon>Bacteria</taxon>
        <taxon>Pseudomonadati</taxon>
        <taxon>Pseudomonadota</taxon>
        <taxon>Betaproteobacteria</taxon>
        <taxon>Neisseriales</taxon>
        <taxon>Neisseriaceae</taxon>
        <taxon>Crenobacter</taxon>
    </lineage>
</organism>
<dbReference type="RefSeq" id="WP_136552504.1">
    <property type="nucleotide sequence ID" value="NZ_STGJ01000007.1"/>
</dbReference>
<reference evidence="5 6" key="1">
    <citation type="submission" date="2019-04" db="EMBL/GenBank/DDBJ databases">
        <title>Crenobacter sp. nov.</title>
        <authorList>
            <person name="Shi S."/>
        </authorList>
    </citation>
    <scope>NUCLEOTIDE SEQUENCE [LARGE SCALE GENOMIC DNA]</scope>
    <source>
        <strain evidence="5 6">GY 70310</strain>
    </source>
</reference>
<feature type="domain" description="HTH asnC-type" evidence="4">
    <location>
        <begin position="1"/>
        <end position="62"/>
    </location>
</feature>
<dbReference type="InterPro" id="IPR019888">
    <property type="entry name" value="Tscrpt_reg_AsnC-like"/>
</dbReference>
<dbReference type="GO" id="GO:0006355">
    <property type="term" value="P:regulation of DNA-templated transcription"/>
    <property type="evidence" value="ECO:0007669"/>
    <property type="project" value="UniProtKB-ARBA"/>
</dbReference>
<evidence type="ECO:0000256" key="1">
    <source>
        <dbReference type="ARBA" id="ARBA00023015"/>
    </source>
</evidence>
<dbReference type="PANTHER" id="PTHR30154">
    <property type="entry name" value="LEUCINE-RESPONSIVE REGULATORY PROTEIN"/>
    <property type="match status" value="1"/>
</dbReference>
<gene>
    <name evidence="5" type="ORF">E5K04_07300</name>
</gene>
<dbReference type="GO" id="GO:0043565">
    <property type="term" value="F:sequence-specific DNA binding"/>
    <property type="evidence" value="ECO:0007669"/>
    <property type="project" value="InterPro"/>
</dbReference>
<keyword evidence="3" id="KW-0804">Transcription</keyword>
<dbReference type="SUPFAM" id="SSF54909">
    <property type="entry name" value="Dimeric alpha+beta barrel"/>
    <property type="match status" value="1"/>
</dbReference>
<dbReference type="InterPro" id="IPR036390">
    <property type="entry name" value="WH_DNA-bd_sf"/>
</dbReference>
<dbReference type="FunFam" id="1.10.10.10:FF:000186">
    <property type="entry name" value="AsnC family transcriptional regulator"/>
    <property type="match status" value="1"/>
</dbReference>
<dbReference type="Gene3D" id="1.10.10.10">
    <property type="entry name" value="Winged helix-like DNA-binding domain superfamily/Winged helix DNA-binding domain"/>
    <property type="match status" value="1"/>
</dbReference>
<dbReference type="PANTHER" id="PTHR30154:SF34">
    <property type="entry name" value="TRANSCRIPTIONAL REGULATOR AZLB"/>
    <property type="match status" value="1"/>
</dbReference>
<sequence length="157" mass="17064">MDRTDLKLLAALQRDGRASVAELAEQVSLSATPCARRLRRLEEDGVIDSYAVRLNRARLGLATTVFVSVRLMHHRSDATAHFEEAVLLLDKVLACHVVSGSHDYLLEVACGGLSDYEAIVRSLQALDMVQDITSHFAIRTVKRDGALPLDALLAGAG</sequence>
<evidence type="ECO:0000259" key="4">
    <source>
        <dbReference type="PROSITE" id="PS50956"/>
    </source>
</evidence>
<evidence type="ECO:0000313" key="6">
    <source>
        <dbReference type="Proteomes" id="UP000308891"/>
    </source>
</evidence>
<protein>
    <submittedName>
        <fullName evidence="5">Lrp/AsnC family transcriptional regulator</fullName>
    </submittedName>
</protein>
<evidence type="ECO:0000313" key="5">
    <source>
        <dbReference type="EMBL" id="TIC83358.1"/>
    </source>
</evidence>
<keyword evidence="1" id="KW-0805">Transcription regulation</keyword>
<dbReference type="PROSITE" id="PS50956">
    <property type="entry name" value="HTH_ASNC_2"/>
    <property type="match status" value="1"/>
</dbReference>
<dbReference type="PRINTS" id="PR00033">
    <property type="entry name" value="HTHASNC"/>
</dbReference>
<name>A0A4T0UWM3_9NEIS</name>
<accession>A0A4T0UWM3</accession>
<dbReference type="InterPro" id="IPR011008">
    <property type="entry name" value="Dimeric_a/b-barrel"/>
</dbReference>
<dbReference type="GO" id="GO:0005829">
    <property type="term" value="C:cytosol"/>
    <property type="evidence" value="ECO:0007669"/>
    <property type="project" value="TreeGrafter"/>
</dbReference>
<keyword evidence="6" id="KW-1185">Reference proteome</keyword>
<dbReference type="OrthoDB" id="8526125at2"/>
<evidence type="ECO:0000256" key="3">
    <source>
        <dbReference type="ARBA" id="ARBA00023163"/>
    </source>
</evidence>
<dbReference type="CDD" id="cd00090">
    <property type="entry name" value="HTH_ARSR"/>
    <property type="match status" value="1"/>
</dbReference>
<dbReference type="Proteomes" id="UP000308891">
    <property type="component" value="Unassembled WGS sequence"/>
</dbReference>
<dbReference type="Pfam" id="PF13412">
    <property type="entry name" value="HTH_24"/>
    <property type="match status" value="1"/>
</dbReference>
<evidence type="ECO:0000256" key="2">
    <source>
        <dbReference type="ARBA" id="ARBA00023125"/>
    </source>
</evidence>
<dbReference type="SMART" id="SM00344">
    <property type="entry name" value="HTH_ASNC"/>
    <property type="match status" value="1"/>
</dbReference>
<dbReference type="GO" id="GO:0043200">
    <property type="term" value="P:response to amino acid"/>
    <property type="evidence" value="ECO:0007669"/>
    <property type="project" value="TreeGrafter"/>
</dbReference>
<comment type="caution">
    <text evidence="5">The sequence shown here is derived from an EMBL/GenBank/DDBJ whole genome shotgun (WGS) entry which is preliminary data.</text>
</comment>
<proteinExistence type="predicted"/>
<dbReference type="EMBL" id="STGJ01000007">
    <property type="protein sequence ID" value="TIC83358.1"/>
    <property type="molecule type" value="Genomic_DNA"/>
</dbReference>
<dbReference type="SUPFAM" id="SSF46785">
    <property type="entry name" value="Winged helix' DNA-binding domain"/>
    <property type="match status" value="1"/>
</dbReference>
<dbReference type="InterPro" id="IPR011991">
    <property type="entry name" value="ArsR-like_HTH"/>
</dbReference>
<dbReference type="Gene3D" id="3.30.70.920">
    <property type="match status" value="1"/>
</dbReference>
<keyword evidence="2" id="KW-0238">DNA-binding</keyword>
<dbReference type="InterPro" id="IPR000485">
    <property type="entry name" value="AsnC-type_HTH_dom"/>
</dbReference>
<dbReference type="InterPro" id="IPR036388">
    <property type="entry name" value="WH-like_DNA-bd_sf"/>
</dbReference>
<dbReference type="Pfam" id="PF01037">
    <property type="entry name" value="AsnC_trans_reg"/>
    <property type="match status" value="1"/>
</dbReference>
<dbReference type="InterPro" id="IPR019887">
    <property type="entry name" value="Tscrpt_reg_AsnC/Lrp_C"/>
</dbReference>